<dbReference type="Gene3D" id="3.40.50.300">
    <property type="entry name" value="P-loop containing nucleotide triphosphate hydrolases"/>
    <property type="match status" value="2"/>
</dbReference>
<evidence type="ECO:0000256" key="7">
    <source>
        <dbReference type="ARBA" id="ARBA00022840"/>
    </source>
</evidence>
<dbReference type="PANTHER" id="PTHR23078:SF3">
    <property type="entry name" value="VESICLE-FUSING ATPASE"/>
    <property type="match status" value="1"/>
</dbReference>
<dbReference type="CDD" id="cd00009">
    <property type="entry name" value="AAA"/>
    <property type="match status" value="1"/>
</dbReference>
<dbReference type="FunFam" id="3.40.50.300:FF:000187">
    <property type="entry name" value="Vesicular-fusion ATPase SEC18"/>
    <property type="match status" value="1"/>
</dbReference>
<evidence type="ECO:0000256" key="3">
    <source>
        <dbReference type="ARBA" id="ARBA00022448"/>
    </source>
</evidence>
<dbReference type="InterPro" id="IPR025662">
    <property type="entry name" value="Sigma_54_int_dom_ATP-bd_1"/>
</dbReference>
<feature type="domain" description="AAA+ ATPase" evidence="12">
    <location>
        <begin position="282"/>
        <end position="429"/>
    </location>
</feature>
<keyword evidence="15" id="KW-1185">Reference proteome</keyword>
<dbReference type="PROSITE" id="PS00674">
    <property type="entry name" value="AAA"/>
    <property type="match status" value="1"/>
</dbReference>
<keyword evidence="5" id="KW-0677">Repeat</keyword>
<dbReference type="GO" id="GO:0006891">
    <property type="term" value="P:intra-Golgi vesicle-mediated transport"/>
    <property type="evidence" value="ECO:0007669"/>
    <property type="project" value="TreeGrafter"/>
</dbReference>
<evidence type="ECO:0000256" key="6">
    <source>
        <dbReference type="ARBA" id="ARBA00022741"/>
    </source>
</evidence>
<comment type="subcellular location">
    <subcellularLocation>
        <location evidence="1 11">Cytoplasm</location>
    </subcellularLocation>
</comment>
<dbReference type="InterPro" id="IPR009010">
    <property type="entry name" value="Asp_de-COase-like_dom_sf"/>
</dbReference>
<evidence type="ECO:0000256" key="5">
    <source>
        <dbReference type="ARBA" id="ARBA00022737"/>
    </source>
</evidence>
<dbReference type="InterPro" id="IPR003338">
    <property type="entry name" value="CDC4_N-term_subdom"/>
</dbReference>
<dbReference type="SUPFAM" id="SSF52540">
    <property type="entry name" value="P-loop containing nucleoside triphosphate hydrolases"/>
    <property type="match status" value="2"/>
</dbReference>
<dbReference type="SUPFAM" id="SSF50692">
    <property type="entry name" value="ADC-like"/>
    <property type="match status" value="1"/>
</dbReference>
<evidence type="ECO:0000256" key="4">
    <source>
        <dbReference type="ARBA" id="ARBA00022490"/>
    </source>
</evidence>
<dbReference type="InterPro" id="IPR003959">
    <property type="entry name" value="ATPase_AAA_core"/>
</dbReference>
<keyword evidence="11" id="KW-0931">ER-Golgi transport</keyword>
<dbReference type="InterPro" id="IPR041569">
    <property type="entry name" value="AAA_lid_3"/>
</dbReference>
<dbReference type="PANTHER" id="PTHR23078">
    <property type="entry name" value="VESICULAR-FUSION PROTEIN NSF"/>
    <property type="match status" value="1"/>
</dbReference>
<keyword evidence="4 11" id="KW-0963">Cytoplasm</keyword>
<dbReference type="GO" id="GO:0016887">
    <property type="term" value="F:ATP hydrolysis activity"/>
    <property type="evidence" value="ECO:0007669"/>
    <property type="project" value="InterPro"/>
</dbReference>
<dbReference type="Gene3D" id="2.40.40.20">
    <property type="match status" value="1"/>
</dbReference>
<accession>A0A1R1YRJ0</accession>
<proteinExistence type="inferred from homology"/>
<name>A0A1R1YRJ0_9FUNG</name>
<keyword evidence="8 11" id="KW-0653">Protein transport</keyword>
<comment type="function">
    <text evidence="9 11">Required for vesicle-mediated transport. Catalyzes the fusion of transport vesicles within the Golgi cisternae. Is also required for transport from the endoplasmic reticulum to the Golgi stack. Seems to function as a fusion protein required for the delivery of cargo proteins to all compartments of the Golgi stack independent of vesicle origin.</text>
</comment>
<dbReference type="GO" id="GO:0043001">
    <property type="term" value="P:Golgi to plasma membrane protein transport"/>
    <property type="evidence" value="ECO:0007669"/>
    <property type="project" value="TreeGrafter"/>
</dbReference>
<dbReference type="InterPro" id="IPR027417">
    <property type="entry name" value="P-loop_NTPase"/>
</dbReference>
<evidence type="ECO:0000313" key="14">
    <source>
        <dbReference type="EMBL" id="OMJ29396.1"/>
    </source>
</evidence>
<dbReference type="FunFam" id="1.10.8.60:FF:000026">
    <property type="entry name" value="vesicle-fusing ATPase isoform X1"/>
    <property type="match status" value="1"/>
</dbReference>
<dbReference type="Pfam" id="PF17862">
    <property type="entry name" value="AAA_lid_3"/>
    <property type="match status" value="1"/>
</dbReference>
<evidence type="ECO:0000256" key="9">
    <source>
        <dbReference type="ARBA" id="ARBA00056429"/>
    </source>
</evidence>
<dbReference type="GO" id="GO:0005795">
    <property type="term" value="C:Golgi stack"/>
    <property type="evidence" value="ECO:0007669"/>
    <property type="project" value="TreeGrafter"/>
</dbReference>
<evidence type="ECO:0000256" key="11">
    <source>
        <dbReference type="RuleBase" id="RU367045"/>
    </source>
</evidence>
<organism evidence="14 15">
    <name type="scientific">Smittium culicis</name>
    <dbReference type="NCBI Taxonomy" id="133412"/>
    <lineage>
        <taxon>Eukaryota</taxon>
        <taxon>Fungi</taxon>
        <taxon>Fungi incertae sedis</taxon>
        <taxon>Zoopagomycota</taxon>
        <taxon>Kickxellomycotina</taxon>
        <taxon>Harpellomycetes</taxon>
        <taxon>Harpellales</taxon>
        <taxon>Legeriomycetaceae</taxon>
        <taxon>Smittium</taxon>
    </lineage>
</organism>
<evidence type="ECO:0000256" key="8">
    <source>
        <dbReference type="ARBA" id="ARBA00022927"/>
    </source>
</evidence>
<keyword evidence="7 11" id="KW-0067">ATP-binding</keyword>
<dbReference type="InterPro" id="IPR003960">
    <property type="entry name" value="ATPase_AAA_CS"/>
</dbReference>
<dbReference type="AlphaFoldDB" id="A0A1R1YRJ0"/>
<dbReference type="InterPro" id="IPR003593">
    <property type="entry name" value="AAA+_ATPase"/>
</dbReference>
<evidence type="ECO:0000256" key="1">
    <source>
        <dbReference type="ARBA" id="ARBA00004496"/>
    </source>
</evidence>
<comment type="similarity">
    <text evidence="2 11">Belongs to the AAA ATPase family.</text>
</comment>
<evidence type="ECO:0000313" key="15">
    <source>
        <dbReference type="Proteomes" id="UP000187429"/>
    </source>
</evidence>
<dbReference type="FunFam" id="3.40.50.300:FF:000166">
    <property type="entry name" value="vesicle-fusing ATPase isoform X1"/>
    <property type="match status" value="1"/>
</dbReference>
<protein>
    <recommendedName>
        <fullName evidence="10 11">Vesicular-fusion protein SEC18</fullName>
    </recommendedName>
</protein>
<keyword evidence="3 11" id="KW-0813">Transport</keyword>
<dbReference type="InterPro" id="IPR029067">
    <property type="entry name" value="CDC48_domain_2-like_sf"/>
</dbReference>
<keyword evidence="11" id="KW-0378">Hydrolase</keyword>
<dbReference type="EMBL" id="LSSM01000294">
    <property type="protein sequence ID" value="OMJ29396.1"/>
    <property type="molecule type" value="Genomic_DNA"/>
</dbReference>
<feature type="domain" description="AAA+ ATPase" evidence="12">
    <location>
        <begin position="563"/>
        <end position="685"/>
    </location>
</feature>
<dbReference type="PROSITE" id="PS00675">
    <property type="entry name" value="SIGMA54_INTERACT_1"/>
    <property type="match status" value="1"/>
</dbReference>
<gene>
    <name evidence="14" type="ORF">AYI69_g1104</name>
</gene>
<dbReference type="InterPro" id="IPR039812">
    <property type="entry name" value="Vesicle-fus_ATPase"/>
</dbReference>
<dbReference type="SUPFAM" id="SSF54585">
    <property type="entry name" value="Cdc48 domain 2-like"/>
    <property type="match status" value="1"/>
</dbReference>
<comment type="caution">
    <text evidence="14">The sequence shown here is derived from an EMBL/GenBank/DDBJ whole genome shotgun (WGS) entry which is preliminary data.</text>
</comment>
<sequence length="788" mass="88008">MAMNFNSGYNRIVSTGEFGKNERSPQNQMNFDNLNMGPSMLRVTNCPNNEFAFKNLVAVSSRDFDSSTKYLVFEDFIFNISPSSELGSGLIGPSRIHRTWARLSLNQEIYAKPFDPYKNGKDVYLSSMEIEVSFFNKAQEVKDIFDVNELSNVITKTFSEQIFMNEQIFVFDFRGLNIKGTVTNINVVSLDKVENNIENNKHKNFGILLPQTVISFIKGPQSNIQLKGNNRSRPANRIVQPDFKFEDMGIGGLDSEFSNIFRRAFASRIFPPDLIDKLGIQHVKGILLFGPPGTGKTLMARQIGKMLNSVEPIVVNGPEILNKYVGQSEENIRKLFGPAEQEYREKGDDSQLHIIIFDELDAICKQRGARSDSTGVGDSVVNQLLSKMDGVDQLNNILLIGMTNRKDLIDEALTRPGRLEVHIEVGLPDENGRLQILGIHTMKMRENNILHNDVDLHELATLTRNFSGAEIAGLIKSASSFAFNRHIKVGTIAGVQADISKLEVTRDDFLGALTEVKPAFGASEEELSRCIRNHIIPFSPIVNKILEDGKLYIDQVRKSEQSPLISVLLHGESGSGKTALAATLAISSEFPFCKLISPDGMVGYSESSKINELNKVFTDSYKSPISVIMIDDIERLIEWVPIGPRFSNPILQTLIVLLGKQPPKGHRLLVLATTSQKHIMAELGLNDAFDADLRIPMIDELTSVDFVLNYFELFNSSVRADVINLLSQSIESSNQAQMSKIEQGLYDSKVLRPSGLKIGIKKLLIIMETSRQDSDTKNRFISLISEYI</sequence>
<feature type="domain" description="CDC48 N-terminal subdomain" evidence="13">
    <location>
        <begin position="40"/>
        <end position="117"/>
    </location>
</feature>
<evidence type="ECO:0000256" key="10">
    <source>
        <dbReference type="ARBA" id="ARBA00068637"/>
    </source>
</evidence>
<dbReference type="SMART" id="SM01073">
    <property type="entry name" value="CDC48_N"/>
    <property type="match status" value="1"/>
</dbReference>
<dbReference type="GO" id="GO:0035494">
    <property type="term" value="P:SNARE complex disassembly"/>
    <property type="evidence" value="ECO:0007669"/>
    <property type="project" value="InterPro"/>
</dbReference>
<evidence type="ECO:0000259" key="12">
    <source>
        <dbReference type="SMART" id="SM00382"/>
    </source>
</evidence>
<evidence type="ECO:0000259" key="13">
    <source>
        <dbReference type="SMART" id="SM01073"/>
    </source>
</evidence>
<dbReference type="Gene3D" id="1.10.8.60">
    <property type="match status" value="1"/>
</dbReference>
<dbReference type="OrthoDB" id="9982946at2759"/>
<keyword evidence="6 11" id="KW-0547">Nucleotide-binding</keyword>
<dbReference type="Gene3D" id="3.10.330.10">
    <property type="match status" value="1"/>
</dbReference>
<evidence type="ECO:0000256" key="2">
    <source>
        <dbReference type="ARBA" id="ARBA00006914"/>
    </source>
</evidence>
<dbReference type="GO" id="GO:0005524">
    <property type="term" value="F:ATP binding"/>
    <property type="evidence" value="ECO:0007669"/>
    <property type="project" value="UniProtKB-UniRule"/>
</dbReference>
<dbReference type="Proteomes" id="UP000187429">
    <property type="component" value="Unassembled WGS sequence"/>
</dbReference>
<dbReference type="SMART" id="SM00382">
    <property type="entry name" value="AAA"/>
    <property type="match status" value="2"/>
</dbReference>
<dbReference type="Pfam" id="PF00004">
    <property type="entry name" value="AAA"/>
    <property type="match status" value="2"/>
</dbReference>
<reference evidence="15" key="1">
    <citation type="submission" date="2017-01" db="EMBL/GenBank/DDBJ databases">
        <authorList>
            <person name="Wang Y."/>
            <person name="White M."/>
            <person name="Kvist S."/>
            <person name="Moncalvo J.-M."/>
        </authorList>
    </citation>
    <scope>NUCLEOTIDE SEQUENCE [LARGE SCALE GENOMIC DNA]</scope>
    <source>
        <strain evidence="15">ID-206-W2</strain>
    </source>
</reference>